<keyword evidence="11" id="KW-1185">Reference proteome</keyword>
<organism evidence="10 11">
    <name type="scientific">Callorhinchus milii</name>
    <name type="common">Ghost shark</name>
    <dbReference type="NCBI Taxonomy" id="7868"/>
    <lineage>
        <taxon>Eukaryota</taxon>
        <taxon>Metazoa</taxon>
        <taxon>Chordata</taxon>
        <taxon>Craniata</taxon>
        <taxon>Vertebrata</taxon>
        <taxon>Chondrichthyes</taxon>
        <taxon>Holocephali</taxon>
        <taxon>Chimaeriformes</taxon>
        <taxon>Callorhinchidae</taxon>
        <taxon>Callorhinchus</taxon>
    </lineage>
</organism>
<accession>A0A4W3I0F6</accession>
<keyword evidence="6" id="KW-0539">Nucleus</keyword>
<reference evidence="11" key="1">
    <citation type="journal article" date="2006" name="Science">
        <title>Ancient noncoding elements conserved in the human genome.</title>
        <authorList>
            <person name="Venkatesh B."/>
            <person name="Kirkness E.F."/>
            <person name="Loh Y.H."/>
            <person name="Halpern A.L."/>
            <person name="Lee A.P."/>
            <person name="Johnson J."/>
            <person name="Dandona N."/>
            <person name="Viswanathan L.D."/>
            <person name="Tay A."/>
            <person name="Venter J.C."/>
            <person name="Strausberg R.L."/>
            <person name="Brenner S."/>
        </authorList>
    </citation>
    <scope>NUCLEOTIDE SEQUENCE [LARGE SCALE GENOMIC DNA]</scope>
</reference>
<dbReference type="GO" id="GO:0046983">
    <property type="term" value="F:protein dimerization activity"/>
    <property type="evidence" value="ECO:0007669"/>
    <property type="project" value="InterPro"/>
</dbReference>
<dbReference type="GO" id="GO:0030154">
    <property type="term" value="P:cell differentiation"/>
    <property type="evidence" value="ECO:0007669"/>
    <property type="project" value="UniProtKB-KW"/>
</dbReference>
<dbReference type="FunCoup" id="A0A4W3I0F6">
    <property type="interactions" value="13"/>
</dbReference>
<evidence type="ECO:0000259" key="9">
    <source>
        <dbReference type="PROSITE" id="PS50888"/>
    </source>
</evidence>
<keyword evidence="4" id="KW-0238">DNA-binding</keyword>
<dbReference type="STRING" id="7868.ENSCMIP00000020652"/>
<dbReference type="GeneTree" id="ENSGT00530000063712"/>
<sequence length="156" mass="17605">FFELASSAVSPHTPATSLTGYTCTNFSESSLQTWDTDESSSASPKTQKLTKGKMSHKRRMKASEREKLRMRRLANALHMLRSFLPPVYSQRGQPLTKIQTLHCAIRYISELSDLLYILTRSVNRSVWSKEASLCISEKCFVHLILVKGGTEQHASL</sequence>
<feature type="compositionally biased region" description="Polar residues" evidence="8">
    <location>
        <begin position="34"/>
        <end position="47"/>
    </location>
</feature>
<evidence type="ECO:0000256" key="2">
    <source>
        <dbReference type="ARBA" id="ARBA00022782"/>
    </source>
</evidence>
<dbReference type="SUPFAM" id="SSF47459">
    <property type="entry name" value="HLH, helix-loop-helix DNA-binding domain"/>
    <property type="match status" value="1"/>
</dbReference>
<dbReference type="InterPro" id="IPR040259">
    <property type="entry name" value="Mesogenin/MesP"/>
</dbReference>
<evidence type="ECO:0000256" key="7">
    <source>
        <dbReference type="ARBA" id="ARBA00039844"/>
    </source>
</evidence>
<reference evidence="10" key="5">
    <citation type="submission" date="2025-09" db="UniProtKB">
        <authorList>
            <consortium name="Ensembl"/>
        </authorList>
    </citation>
    <scope>IDENTIFICATION</scope>
</reference>
<keyword evidence="2" id="KW-0221">Differentiation</keyword>
<dbReference type="SMART" id="SM00353">
    <property type="entry name" value="HLH"/>
    <property type="match status" value="1"/>
</dbReference>
<dbReference type="InParanoid" id="A0A4W3I0F6"/>
<evidence type="ECO:0000256" key="6">
    <source>
        <dbReference type="ARBA" id="ARBA00023242"/>
    </source>
</evidence>
<reference evidence="10" key="4">
    <citation type="submission" date="2025-08" db="UniProtKB">
        <authorList>
            <consortium name="Ensembl"/>
        </authorList>
    </citation>
    <scope>IDENTIFICATION</scope>
</reference>
<dbReference type="AlphaFoldDB" id="A0A4W3I0F6"/>
<reference evidence="11" key="3">
    <citation type="journal article" date="2014" name="Nature">
        <title>Elephant shark genome provides unique insights into gnathostome evolution.</title>
        <authorList>
            <consortium name="International Elephant Shark Genome Sequencing Consortium"/>
            <person name="Venkatesh B."/>
            <person name="Lee A.P."/>
            <person name="Ravi V."/>
            <person name="Maurya A.K."/>
            <person name="Lian M.M."/>
            <person name="Swann J.B."/>
            <person name="Ohta Y."/>
            <person name="Flajnik M.F."/>
            <person name="Sutoh Y."/>
            <person name="Kasahara M."/>
            <person name="Hoon S."/>
            <person name="Gangu V."/>
            <person name="Roy S.W."/>
            <person name="Irimia M."/>
            <person name="Korzh V."/>
            <person name="Kondrychyn I."/>
            <person name="Lim Z.W."/>
            <person name="Tay B.H."/>
            <person name="Tohari S."/>
            <person name="Kong K.W."/>
            <person name="Ho S."/>
            <person name="Lorente-Galdos B."/>
            <person name="Quilez J."/>
            <person name="Marques-Bonet T."/>
            <person name="Raney B.J."/>
            <person name="Ingham P.W."/>
            <person name="Tay A."/>
            <person name="Hillier L.W."/>
            <person name="Minx P."/>
            <person name="Boehm T."/>
            <person name="Wilson R.K."/>
            <person name="Brenner S."/>
            <person name="Warren W.C."/>
        </authorList>
    </citation>
    <scope>NUCLEOTIDE SEQUENCE [LARGE SCALE GENOMIC DNA]</scope>
</reference>
<proteinExistence type="predicted"/>
<evidence type="ECO:0000256" key="8">
    <source>
        <dbReference type="SAM" id="MobiDB-lite"/>
    </source>
</evidence>
<evidence type="ECO:0000256" key="4">
    <source>
        <dbReference type="ARBA" id="ARBA00023125"/>
    </source>
</evidence>
<protein>
    <recommendedName>
        <fullName evidence="7">Mesogenin-1</fullName>
    </recommendedName>
</protein>
<feature type="domain" description="BHLH" evidence="9">
    <location>
        <begin position="57"/>
        <end position="111"/>
    </location>
</feature>
<evidence type="ECO:0000313" key="11">
    <source>
        <dbReference type="Proteomes" id="UP000314986"/>
    </source>
</evidence>
<name>A0A4W3I0F6_CALMI</name>
<evidence type="ECO:0000256" key="3">
    <source>
        <dbReference type="ARBA" id="ARBA00023015"/>
    </source>
</evidence>
<reference evidence="11" key="2">
    <citation type="journal article" date="2007" name="PLoS Biol.">
        <title>Survey sequencing and comparative analysis of the elephant shark (Callorhinchus milii) genome.</title>
        <authorList>
            <person name="Venkatesh B."/>
            <person name="Kirkness E.F."/>
            <person name="Loh Y.H."/>
            <person name="Halpern A.L."/>
            <person name="Lee A.P."/>
            <person name="Johnson J."/>
            <person name="Dandona N."/>
            <person name="Viswanathan L.D."/>
            <person name="Tay A."/>
            <person name="Venter J.C."/>
            <person name="Strausberg R.L."/>
            <person name="Brenner S."/>
        </authorList>
    </citation>
    <scope>NUCLEOTIDE SEQUENCE [LARGE SCALE GENOMIC DNA]</scope>
</reference>
<dbReference type="PROSITE" id="PS50888">
    <property type="entry name" value="BHLH"/>
    <property type="match status" value="1"/>
</dbReference>
<dbReference type="GO" id="GO:0001707">
    <property type="term" value="P:mesoderm formation"/>
    <property type="evidence" value="ECO:0007669"/>
    <property type="project" value="TreeGrafter"/>
</dbReference>
<keyword evidence="3" id="KW-0805">Transcription regulation</keyword>
<evidence type="ECO:0000256" key="1">
    <source>
        <dbReference type="ARBA" id="ARBA00022473"/>
    </source>
</evidence>
<dbReference type="Gene3D" id="4.10.280.10">
    <property type="entry name" value="Helix-loop-helix DNA-binding domain"/>
    <property type="match status" value="1"/>
</dbReference>
<dbReference type="PANTHER" id="PTHR20937:SF4">
    <property type="entry name" value="MESOGENIN-1"/>
    <property type="match status" value="1"/>
</dbReference>
<dbReference type="InterPro" id="IPR011598">
    <property type="entry name" value="bHLH_dom"/>
</dbReference>
<dbReference type="Pfam" id="PF00010">
    <property type="entry name" value="HLH"/>
    <property type="match status" value="1"/>
</dbReference>
<feature type="compositionally biased region" description="Basic residues" evidence="8">
    <location>
        <begin position="48"/>
        <end position="60"/>
    </location>
</feature>
<dbReference type="InterPro" id="IPR036638">
    <property type="entry name" value="HLH_DNA-bd_sf"/>
</dbReference>
<dbReference type="Proteomes" id="UP000314986">
    <property type="component" value="Unassembled WGS sequence"/>
</dbReference>
<dbReference type="CDD" id="cd18939">
    <property type="entry name" value="bHLH_TS_Msgn1"/>
    <property type="match status" value="1"/>
</dbReference>
<evidence type="ECO:0000256" key="5">
    <source>
        <dbReference type="ARBA" id="ARBA00023163"/>
    </source>
</evidence>
<keyword evidence="5" id="KW-0804">Transcription</keyword>
<dbReference type="GO" id="GO:0000981">
    <property type="term" value="F:DNA-binding transcription factor activity, RNA polymerase II-specific"/>
    <property type="evidence" value="ECO:0007669"/>
    <property type="project" value="TreeGrafter"/>
</dbReference>
<dbReference type="PANTHER" id="PTHR20937">
    <property type="entry name" value="IP14615P"/>
    <property type="match status" value="1"/>
</dbReference>
<dbReference type="Ensembl" id="ENSCMIT00000021029.1">
    <property type="protein sequence ID" value="ENSCMIP00000020652.1"/>
    <property type="gene ID" value="ENSCMIG00000009500.1"/>
</dbReference>
<dbReference type="GO" id="GO:0000978">
    <property type="term" value="F:RNA polymerase II cis-regulatory region sequence-specific DNA binding"/>
    <property type="evidence" value="ECO:0007669"/>
    <property type="project" value="TreeGrafter"/>
</dbReference>
<feature type="region of interest" description="Disordered" evidence="8">
    <location>
        <begin position="34"/>
        <end position="64"/>
    </location>
</feature>
<evidence type="ECO:0000313" key="10">
    <source>
        <dbReference type="Ensembl" id="ENSCMIP00000020652.1"/>
    </source>
</evidence>
<dbReference type="GO" id="GO:0005634">
    <property type="term" value="C:nucleus"/>
    <property type="evidence" value="ECO:0007669"/>
    <property type="project" value="TreeGrafter"/>
</dbReference>
<keyword evidence="1" id="KW-0217">Developmental protein</keyword>